<dbReference type="PROSITE" id="PS51892">
    <property type="entry name" value="SUBTILASE"/>
    <property type="match status" value="1"/>
</dbReference>
<sequence length="874" mass="91868">MVRLGLATTLLAAASFAQAAHHKAPKVVPGAYIVEYEDSHAASILNSIKGDATIRKDIRHELFKGASFQFKDLDKAEDLAGKIAAMSGVKAMYPVRRYSVPEHTVHYTGSSVQEVVAKRDTAKDTFTPHLMTQVNKFRDSGITGKGIKVAVIDTGIDYLHPALGGCFGAGCLVSYGADLVGDDFNGSNTPVPDPDPMDCQGHGTHVSGIVASKTNNPYGIIGAASDVTLGAYRVFGCDGDVGNDILIEAYLKAYDDGSDIITASIGGASGWPEDSWAAVVSRIVEKGVPCLVSAGNSGDEGIFYASTAANGKRVTAVGSVDNIIAPALLSEGTYSVAGSSASAFGFTAGTPSAWANVSLPVWSVNFDTTDAANGCEAFPDNTPDLSKYITLIRRGSCTFVQKAQNAAAKGAKYIIFYNNAAGSTKVDISAVAGIQGSAMVTSETGAAWIKALQAGSEVIVNMADPETAPKNLSNFPNPNTAGFLSTYTSWGPTYEIDVKPQISAPGGMILSTYPRALGSYAVLSGTSMACPLAAATWALVMQKRGTKDPRVLENLFSATAHPNLFNDGTTTYPMLAPVAQQGAGLIQAWDAANANALLSISSISFNDTANIKPLQSFEVTNTGKKAVTYQLGHTSAATAYTFADANTIDPADFPNELVANKATLVITPAKLTLNPGQKKTVTVLAIPPKGLDAKRLPVYSGYITLNGTDSTGYSLPYQGVVGSMKAVTVLDKQYSYLSQSSDAALAPVAAGTVFTLPPAGKANETQYANTVYPTVVLTLAMGSAEVRADVVNAKGKTIGQVLTFPAYWNPRGTFEWNWDGALSDGSYAPAGTYKITLRALKIYGNSRKPQDWETQTTESFSIKYAKKNKREFTA</sequence>
<dbReference type="PROSITE" id="PS00137">
    <property type="entry name" value="SUBTILASE_HIS"/>
    <property type="match status" value="1"/>
</dbReference>
<dbReference type="InterPro" id="IPR000209">
    <property type="entry name" value="Peptidase_S8/S53_dom"/>
</dbReference>
<dbReference type="SUPFAM" id="SSF52025">
    <property type="entry name" value="PA domain"/>
    <property type="match status" value="1"/>
</dbReference>
<evidence type="ECO:0000256" key="3">
    <source>
        <dbReference type="ARBA" id="ARBA00022525"/>
    </source>
</evidence>
<keyword evidence="2" id="KW-0134">Cell wall</keyword>
<dbReference type="Gene3D" id="2.60.40.4070">
    <property type="match status" value="1"/>
</dbReference>
<evidence type="ECO:0008006" key="18">
    <source>
        <dbReference type="Google" id="ProtNLM"/>
    </source>
</evidence>
<dbReference type="InterPro" id="IPR036852">
    <property type="entry name" value="Peptidase_S8/S53_dom_sf"/>
</dbReference>
<dbReference type="InterPro" id="IPR023828">
    <property type="entry name" value="Peptidase_S8_Ser-AS"/>
</dbReference>
<evidence type="ECO:0000259" key="12">
    <source>
        <dbReference type="Pfam" id="PF00082"/>
    </source>
</evidence>
<dbReference type="Gene3D" id="3.50.30.30">
    <property type="match status" value="1"/>
</dbReference>
<keyword evidence="5 11" id="KW-0732">Signal</keyword>
<dbReference type="InterPro" id="IPR034187">
    <property type="entry name" value="Peptidases_S8_5"/>
</dbReference>
<evidence type="ECO:0000259" key="15">
    <source>
        <dbReference type="Pfam" id="PF13860"/>
    </source>
</evidence>
<evidence type="ECO:0000256" key="8">
    <source>
        <dbReference type="PIRSR" id="PIRSR615500-1"/>
    </source>
</evidence>
<dbReference type="Proteomes" id="UP000433876">
    <property type="component" value="Unassembled WGS sequence"/>
</dbReference>
<dbReference type="PANTHER" id="PTHR43806:SF66">
    <property type="entry name" value="SERIN ENDOPEPTIDASE"/>
    <property type="match status" value="1"/>
</dbReference>
<dbReference type="EMBL" id="NMPR01000052">
    <property type="protein sequence ID" value="KAA8632562.1"/>
    <property type="molecule type" value="Genomic_DNA"/>
</dbReference>
<feature type="active site" description="Charge relay system" evidence="8 9">
    <location>
        <position position="527"/>
    </location>
</feature>
<dbReference type="GO" id="GO:0004252">
    <property type="term" value="F:serine-type endopeptidase activity"/>
    <property type="evidence" value="ECO:0007669"/>
    <property type="project" value="UniProtKB-UniRule"/>
</dbReference>
<evidence type="ECO:0000256" key="4">
    <source>
        <dbReference type="ARBA" id="ARBA00022670"/>
    </source>
</evidence>
<dbReference type="FunFam" id="3.50.30.30:FF:000077">
    <property type="entry name" value="Serin endopeptidase"/>
    <property type="match status" value="1"/>
</dbReference>
<dbReference type="PROSITE" id="PS00138">
    <property type="entry name" value="SUBTILASE_SER"/>
    <property type="match status" value="1"/>
</dbReference>
<evidence type="ECO:0000256" key="1">
    <source>
        <dbReference type="ARBA" id="ARBA00011073"/>
    </source>
</evidence>
<evidence type="ECO:0000256" key="6">
    <source>
        <dbReference type="ARBA" id="ARBA00022801"/>
    </source>
</evidence>
<evidence type="ECO:0000313" key="16">
    <source>
        <dbReference type="EMBL" id="KAA8632562.1"/>
    </source>
</evidence>
<dbReference type="InterPro" id="IPR022398">
    <property type="entry name" value="Peptidase_S8_His-AS"/>
</dbReference>
<dbReference type="Pfam" id="PF02225">
    <property type="entry name" value="PA"/>
    <property type="match status" value="1"/>
</dbReference>
<comment type="caution">
    <text evidence="16">The sequence shown here is derived from an EMBL/GenBank/DDBJ whole genome shotgun (WGS) entry which is preliminary data.</text>
</comment>
<evidence type="ECO:0000256" key="10">
    <source>
        <dbReference type="RuleBase" id="RU003355"/>
    </source>
</evidence>
<evidence type="ECO:0000256" key="7">
    <source>
        <dbReference type="ARBA" id="ARBA00022825"/>
    </source>
</evidence>
<dbReference type="GO" id="GO:0006508">
    <property type="term" value="P:proteolysis"/>
    <property type="evidence" value="ECO:0007669"/>
    <property type="project" value="UniProtKB-KW"/>
</dbReference>
<evidence type="ECO:0000256" key="5">
    <source>
        <dbReference type="ARBA" id="ARBA00022729"/>
    </source>
</evidence>
<feature type="active site" description="Charge relay system" evidence="8 9">
    <location>
        <position position="202"/>
    </location>
</feature>
<evidence type="ECO:0000256" key="9">
    <source>
        <dbReference type="PROSITE-ProRule" id="PRU01240"/>
    </source>
</evidence>
<feature type="chain" id="PRO_5035778085" description="Minor extracellular protease vpr" evidence="11">
    <location>
        <begin position="20"/>
        <end position="874"/>
    </location>
</feature>
<keyword evidence="4 9" id="KW-0645">Protease</keyword>
<dbReference type="GO" id="GO:0016020">
    <property type="term" value="C:membrane"/>
    <property type="evidence" value="ECO:0007669"/>
    <property type="project" value="InterPro"/>
</dbReference>
<keyword evidence="3" id="KW-0964">Secreted</keyword>
<feature type="domain" description="FlgD/Vpr Ig-like" evidence="15">
    <location>
        <begin position="773"/>
        <end position="839"/>
    </location>
</feature>
<organism evidence="16 17">
    <name type="scientific">Sordaria macrospora</name>
    <dbReference type="NCBI Taxonomy" id="5147"/>
    <lineage>
        <taxon>Eukaryota</taxon>
        <taxon>Fungi</taxon>
        <taxon>Dikarya</taxon>
        <taxon>Ascomycota</taxon>
        <taxon>Pezizomycotina</taxon>
        <taxon>Sordariomycetes</taxon>
        <taxon>Sordariomycetidae</taxon>
        <taxon>Sordariales</taxon>
        <taxon>Sordariaceae</taxon>
        <taxon>Sordaria</taxon>
    </lineage>
</organism>
<feature type="domain" description="PA" evidence="13">
    <location>
        <begin position="371"/>
        <end position="446"/>
    </location>
</feature>
<dbReference type="CDD" id="cd02124">
    <property type="entry name" value="PA_PoS1_like"/>
    <property type="match status" value="1"/>
</dbReference>
<dbReference type="InterPro" id="IPR010435">
    <property type="entry name" value="C5a/SBT2-like_Fn3"/>
</dbReference>
<dbReference type="PRINTS" id="PR00723">
    <property type="entry name" value="SUBTILISIN"/>
</dbReference>
<evidence type="ECO:0000259" key="14">
    <source>
        <dbReference type="Pfam" id="PF06280"/>
    </source>
</evidence>
<keyword evidence="7 9" id="KW-0720">Serine protease</keyword>
<dbReference type="InterPro" id="IPR046450">
    <property type="entry name" value="PA_dom_sf"/>
</dbReference>
<feature type="active site" description="Charge relay system" evidence="8 9">
    <location>
        <position position="153"/>
    </location>
</feature>
<dbReference type="VEuPathDB" id="FungiDB:SMAC_06677"/>
<dbReference type="InterPro" id="IPR003137">
    <property type="entry name" value="PA_domain"/>
</dbReference>
<dbReference type="PROSITE" id="PS00136">
    <property type="entry name" value="SUBTILASE_ASP"/>
    <property type="match status" value="1"/>
</dbReference>
<feature type="signal peptide" evidence="11">
    <location>
        <begin position="1"/>
        <end position="19"/>
    </location>
</feature>
<reference evidence="16 17" key="1">
    <citation type="submission" date="2017-07" db="EMBL/GenBank/DDBJ databases">
        <title>Genome sequence of the Sordaria macrospora wild type strain R19027.</title>
        <authorList>
            <person name="Nowrousian M."/>
            <person name="Teichert I."/>
            <person name="Kueck U."/>
        </authorList>
    </citation>
    <scope>NUCLEOTIDE SEQUENCE [LARGE SCALE GENOMIC DNA]</scope>
    <source>
        <strain evidence="16 17">R19027</strain>
        <tissue evidence="16">Mycelium</tissue>
    </source>
</reference>
<comment type="similarity">
    <text evidence="1 9 10">Belongs to the peptidase S8 family.</text>
</comment>
<proteinExistence type="inferred from homology"/>
<keyword evidence="6 9" id="KW-0378">Hydrolase</keyword>
<dbReference type="CDD" id="cd07489">
    <property type="entry name" value="Peptidases_S8_5"/>
    <property type="match status" value="1"/>
</dbReference>
<dbReference type="InterPro" id="IPR023827">
    <property type="entry name" value="Peptidase_S8_Asp-AS"/>
</dbReference>
<dbReference type="AlphaFoldDB" id="A0A8S8ZWB8"/>
<accession>A0A8S8ZWB8</accession>
<evidence type="ECO:0000259" key="13">
    <source>
        <dbReference type="Pfam" id="PF02225"/>
    </source>
</evidence>
<feature type="domain" description="C5a peptidase/Subtilisin-like protease SBT2-like Fn3-like" evidence="14">
    <location>
        <begin position="603"/>
        <end position="717"/>
    </location>
</feature>
<feature type="domain" description="Peptidase S8/S53" evidence="12">
    <location>
        <begin position="144"/>
        <end position="570"/>
    </location>
</feature>
<dbReference type="PANTHER" id="PTHR43806">
    <property type="entry name" value="PEPTIDASE S8"/>
    <property type="match status" value="1"/>
</dbReference>
<dbReference type="Pfam" id="PF13860">
    <property type="entry name" value="FlgD_ig"/>
    <property type="match status" value="1"/>
</dbReference>
<dbReference type="Pfam" id="PF00082">
    <property type="entry name" value="Peptidase_S8"/>
    <property type="match status" value="1"/>
</dbReference>
<dbReference type="OMA" id="DCADFFA"/>
<evidence type="ECO:0000313" key="17">
    <source>
        <dbReference type="Proteomes" id="UP000433876"/>
    </source>
</evidence>
<protein>
    <recommendedName>
        <fullName evidence="18">Minor extracellular protease vpr</fullName>
    </recommendedName>
</protein>
<dbReference type="InterPro" id="IPR015500">
    <property type="entry name" value="Peptidase_S8_subtilisin-rel"/>
</dbReference>
<dbReference type="Pfam" id="PF06280">
    <property type="entry name" value="fn3_5"/>
    <property type="match status" value="1"/>
</dbReference>
<gene>
    <name evidence="16" type="ORF">SMACR_06677</name>
</gene>
<evidence type="ECO:0000256" key="11">
    <source>
        <dbReference type="SAM" id="SignalP"/>
    </source>
</evidence>
<dbReference type="Gene3D" id="3.40.50.200">
    <property type="entry name" value="Peptidase S8/S53 domain"/>
    <property type="match status" value="1"/>
</dbReference>
<dbReference type="InterPro" id="IPR025965">
    <property type="entry name" value="FlgD/Vpr_Ig-like"/>
</dbReference>
<dbReference type="InterPro" id="IPR050131">
    <property type="entry name" value="Peptidase_S8_subtilisin-like"/>
</dbReference>
<name>A0A8S8ZWB8_SORMA</name>
<evidence type="ECO:0000256" key="2">
    <source>
        <dbReference type="ARBA" id="ARBA00022512"/>
    </source>
</evidence>
<dbReference type="SUPFAM" id="SSF52743">
    <property type="entry name" value="Subtilisin-like"/>
    <property type="match status" value="1"/>
</dbReference>